<proteinExistence type="predicted"/>
<dbReference type="KEGG" id="byl:A4V09_07805"/>
<dbReference type="Proteomes" id="UP000092574">
    <property type="component" value="Chromosome"/>
</dbReference>
<evidence type="ECO:0000256" key="1">
    <source>
        <dbReference type="ARBA" id="ARBA00023015"/>
    </source>
</evidence>
<dbReference type="CDD" id="cd07377">
    <property type="entry name" value="WHTH_GntR"/>
    <property type="match status" value="1"/>
</dbReference>
<evidence type="ECO:0000259" key="4">
    <source>
        <dbReference type="PROSITE" id="PS50949"/>
    </source>
</evidence>
<dbReference type="AlphaFoldDB" id="A0A1C7I7Q0"/>
<dbReference type="InterPro" id="IPR000524">
    <property type="entry name" value="Tscrpt_reg_HTH_GntR"/>
</dbReference>
<dbReference type="STRING" id="1796616.A4V09_07805"/>
<dbReference type="PROSITE" id="PS50949">
    <property type="entry name" value="HTH_GNTR"/>
    <property type="match status" value="1"/>
</dbReference>
<evidence type="ECO:0000313" key="6">
    <source>
        <dbReference type="Proteomes" id="UP000092574"/>
    </source>
</evidence>
<keyword evidence="1" id="KW-0805">Transcription regulation</keyword>
<keyword evidence="2" id="KW-0238">DNA-binding</keyword>
<dbReference type="GO" id="GO:0003677">
    <property type="term" value="F:DNA binding"/>
    <property type="evidence" value="ECO:0007669"/>
    <property type="project" value="UniProtKB-KW"/>
</dbReference>
<dbReference type="SMART" id="SM00895">
    <property type="entry name" value="FCD"/>
    <property type="match status" value="1"/>
</dbReference>
<feature type="domain" description="HTH gntR-type" evidence="4">
    <location>
        <begin position="6"/>
        <end position="73"/>
    </location>
</feature>
<dbReference type="Gene3D" id="1.20.120.530">
    <property type="entry name" value="GntR ligand-binding domain-like"/>
    <property type="match status" value="1"/>
</dbReference>
<dbReference type="InterPro" id="IPR036388">
    <property type="entry name" value="WH-like_DNA-bd_sf"/>
</dbReference>
<dbReference type="InterPro" id="IPR008920">
    <property type="entry name" value="TF_FadR/GntR_C"/>
</dbReference>
<accession>A0A1C7I7Q0</accession>
<keyword evidence="6" id="KW-1185">Reference proteome</keyword>
<protein>
    <submittedName>
        <fullName evidence="5">GntR family transcriptional regulator</fullName>
    </submittedName>
</protein>
<evidence type="ECO:0000256" key="2">
    <source>
        <dbReference type="ARBA" id="ARBA00023125"/>
    </source>
</evidence>
<dbReference type="PANTHER" id="PTHR43537:SF24">
    <property type="entry name" value="GLUCONATE OPERON TRANSCRIPTIONAL REPRESSOR"/>
    <property type="match status" value="1"/>
</dbReference>
<dbReference type="PANTHER" id="PTHR43537">
    <property type="entry name" value="TRANSCRIPTIONAL REGULATOR, GNTR FAMILY"/>
    <property type="match status" value="1"/>
</dbReference>
<dbReference type="Pfam" id="PF00392">
    <property type="entry name" value="GntR"/>
    <property type="match status" value="1"/>
</dbReference>
<dbReference type="InterPro" id="IPR036390">
    <property type="entry name" value="WH_DNA-bd_sf"/>
</dbReference>
<dbReference type="Gene3D" id="1.10.10.10">
    <property type="entry name" value="Winged helix-like DNA-binding domain superfamily/Winged helix DNA-binding domain"/>
    <property type="match status" value="1"/>
</dbReference>
<dbReference type="SMART" id="SM00345">
    <property type="entry name" value="HTH_GNTR"/>
    <property type="match status" value="1"/>
</dbReference>
<reference evidence="5" key="1">
    <citation type="submission" date="2017-04" db="EMBL/GenBank/DDBJ databases">
        <title>Complete Genome Sequences of Twelve Strains of a Stable Defined Moderately Diverse Mouse Microbiota 2 (sDMDMm2).</title>
        <authorList>
            <person name="Uchimura Y."/>
            <person name="Wyss M."/>
            <person name="Brugiroux S."/>
            <person name="Limenitakis J.P."/>
            <person name="Stecher B."/>
            <person name="McCoy K.D."/>
            <person name="Macpherson A.J."/>
        </authorList>
    </citation>
    <scope>NUCLEOTIDE SEQUENCE</scope>
    <source>
        <strain evidence="5">YL58</strain>
    </source>
</reference>
<evidence type="ECO:0000256" key="3">
    <source>
        <dbReference type="ARBA" id="ARBA00023163"/>
    </source>
</evidence>
<name>A0A1C7I7Q0_9FIRM</name>
<dbReference type="SUPFAM" id="SSF46785">
    <property type="entry name" value="Winged helix' DNA-binding domain"/>
    <property type="match status" value="1"/>
</dbReference>
<dbReference type="GO" id="GO:0003700">
    <property type="term" value="F:DNA-binding transcription factor activity"/>
    <property type="evidence" value="ECO:0007669"/>
    <property type="project" value="InterPro"/>
</dbReference>
<organism evidence="5 6">
    <name type="scientific">Blautia pseudococcoides</name>
    <dbReference type="NCBI Taxonomy" id="1796616"/>
    <lineage>
        <taxon>Bacteria</taxon>
        <taxon>Bacillati</taxon>
        <taxon>Bacillota</taxon>
        <taxon>Clostridia</taxon>
        <taxon>Lachnospirales</taxon>
        <taxon>Lachnospiraceae</taxon>
        <taxon>Blautia</taxon>
    </lineage>
</organism>
<dbReference type="OrthoDB" id="9781630at2"/>
<dbReference type="InterPro" id="IPR011711">
    <property type="entry name" value="GntR_C"/>
</dbReference>
<dbReference type="Pfam" id="PF07729">
    <property type="entry name" value="FCD"/>
    <property type="match status" value="1"/>
</dbReference>
<dbReference type="RefSeq" id="WP_065541869.1">
    <property type="nucleotide sequence ID" value="NZ_CP015405.2"/>
</dbReference>
<evidence type="ECO:0000313" key="5">
    <source>
        <dbReference type="EMBL" id="ANU75680.1"/>
    </source>
</evidence>
<dbReference type="EMBL" id="CP015405">
    <property type="protein sequence ID" value="ANU75680.1"/>
    <property type="molecule type" value="Genomic_DNA"/>
</dbReference>
<gene>
    <name evidence="5" type="ORF">A4V09_07805</name>
</gene>
<dbReference type="SUPFAM" id="SSF48008">
    <property type="entry name" value="GntR ligand-binding domain-like"/>
    <property type="match status" value="1"/>
</dbReference>
<keyword evidence="3" id="KW-0804">Transcription</keyword>
<sequence length="233" mass="26874">MAVREKSLRGQVFDKIRSDILKGHYQQGDELVECTIGKELGVSRTPVREAIRQLELEGLVRLVPNKGAFVNGISARDVTDIYLIRSRLEGLCARMAVENITPEQLEAMEEAIVLSDYHAKKEHYEQVCEMDGKFHKLLYEASGSRMLSHTLSDFHQYVQRVRQVSIMNRMRLNKSGNEHTEILEAIKNKDADLAEQVAARHIFNTVENLKHYNLEEILQEERKGEGQQWKELK</sequence>